<feature type="compositionally biased region" description="Basic residues" evidence="6">
    <location>
        <begin position="117"/>
        <end position="127"/>
    </location>
</feature>
<evidence type="ECO:0000256" key="4">
    <source>
        <dbReference type="ARBA" id="ARBA00023163"/>
    </source>
</evidence>
<dbReference type="GO" id="GO:0032922">
    <property type="term" value="P:circadian regulation of gene expression"/>
    <property type="evidence" value="ECO:0007669"/>
    <property type="project" value="TreeGrafter"/>
</dbReference>
<dbReference type="GO" id="GO:0030154">
    <property type="term" value="P:cell differentiation"/>
    <property type="evidence" value="ECO:0007669"/>
    <property type="project" value="TreeGrafter"/>
</dbReference>
<dbReference type="InterPro" id="IPR011598">
    <property type="entry name" value="bHLH_dom"/>
</dbReference>
<keyword evidence="5" id="KW-0539">Nucleus</keyword>
<dbReference type="PANTHER" id="PTHR11723:SF17">
    <property type="entry name" value="PROTEIN EXTRA-MACROCHAETAE"/>
    <property type="match status" value="1"/>
</dbReference>
<evidence type="ECO:0000256" key="2">
    <source>
        <dbReference type="ARBA" id="ARBA00022491"/>
    </source>
</evidence>
<evidence type="ECO:0000256" key="5">
    <source>
        <dbReference type="ARBA" id="ARBA00023242"/>
    </source>
</evidence>
<dbReference type="PROSITE" id="PS50888">
    <property type="entry name" value="BHLH"/>
    <property type="match status" value="1"/>
</dbReference>
<dbReference type="InterPro" id="IPR036638">
    <property type="entry name" value="HLH_DNA-bd_sf"/>
</dbReference>
<feature type="region of interest" description="Disordered" evidence="6">
    <location>
        <begin position="117"/>
        <end position="161"/>
    </location>
</feature>
<dbReference type="GO" id="GO:0005634">
    <property type="term" value="C:nucleus"/>
    <property type="evidence" value="ECO:0007669"/>
    <property type="project" value="UniProtKB-SubCell"/>
</dbReference>
<dbReference type="GO" id="GO:0000122">
    <property type="term" value="P:negative regulation of transcription by RNA polymerase II"/>
    <property type="evidence" value="ECO:0007669"/>
    <property type="project" value="InterPro"/>
</dbReference>
<dbReference type="Pfam" id="PF00010">
    <property type="entry name" value="HLH"/>
    <property type="match status" value="1"/>
</dbReference>
<dbReference type="Gene3D" id="4.10.280.10">
    <property type="entry name" value="Helix-loop-helix DNA-binding domain"/>
    <property type="match status" value="1"/>
</dbReference>
<feature type="region of interest" description="Disordered" evidence="6">
    <location>
        <begin position="75"/>
        <end position="101"/>
    </location>
</feature>
<dbReference type="GO" id="GO:0005737">
    <property type="term" value="C:cytoplasm"/>
    <property type="evidence" value="ECO:0007669"/>
    <property type="project" value="InterPro"/>
</dbReference>
<keyword evidence="3" id="KW-0805">Transcription regulation</keyword>
<gene>
    <name evidence="8" type="ORF">pdam_00007967</name>
</gene>
<accession>A0A3M6UF19</accession>
<keyword evidence="4" id="KW-0804">Transcription</keyword>
<dbReference type="OrthoDB" id="10047910at2759"/>
<feature type="compositionally biased region" description="Basic and acidic residues" evidence="6">
    <location>
        <begin position="132"/>
        <end position="148"/>
    </location>
</feature>
<dbReference type="Proteomes" id="UP000275408">
    <property type="component" value="Unassembled WGS sequence"/>
</dbReference>
<dbReference type="PANTHER" id="PTHR11723">
    <property type="entry name" value="DNA-BINDING PROTEIN INHIBITOR"/>
    <property type="match status" value="1"/>
</dbReference>
<evidence type="ECO:0000313" key="9">
    <source>
        <dbReference type="Proteomes" id="UP000275408"/>
    </source>
</evidence>
<evidence type="ECO:0000256" key="1">
    <source>
        <dbReference type="ARBA" id="ARBA00004123"/>
    </source>
</evidence>
<dbReference type="AlphaFoldDB" id="A0A3M6UF19"/>
<comment type="caution">
    <text evidence="8">The sequence shown here is derived from an EMBL/GenBank/DDBJ whole genome shotgun (WGS) entry which is preliminary data.</text>
</comment>
<keyword evidence="2" id="KW-0678">Repressor</keyword>
<proteinExistence type="predicted"/>
<evidence type="ECO:0000256" key="3">
    <source>
        <dbReference type="ARBA" id="ARBA00023015"/>
    </source>
</evidence>
<dbReference type="GO" id="GO:0046983">
    <property type="term" value="F:protein dimerization activity"/>
    <property type="evidence" value="ECO:0007669"/>
    <property type="project" value="InterPro"/>
</dbReference>
<dbReference type="InterPro" id="IPR026052">
    <property type="entry name" value="DNA-bd_prot-inh"/>
</dbReference>
<organism evidence="8 9">
    <name type="scientific">Pocillopora damicornis</name>
    <name type="common">Cauliflower coral</name>
    <name type="synonym">Millepora damicornis</name>
    <dbReference type="NCBI Taxonomy" id="46731"/>
    <lineage>
        <taxon>Eukaryota</taxon>
        <taxon>Metazoa</taxon>
        <taxon>Cnidaria</taxon>
        <taxon>Anthozoa</taxon>
        <taxon>Hexacorallia</taxon>
        <taxon>Scleractinia</taxon>
        <taxon>Astrocoeniina</taxon>
        <taxon>Pocilloporidae</taxon>
        <taxon>Pocillopora</taxon>
    </lineage>
</organism>
<protein>
    <recommendedName>
        <fullName evidence="7">BHLH domain-containing protein</fullName>
    </recommendedName>
</protein>
<evidence type="ECO:0000259" key="7">
    <source>
        <dbReference type="PROSITE" id="PS50888"/>
    </source>
</evidence>
<evidence type="ECO:0000313" key="8">
    <source>
        <dbReference type="EMBL" id="RMX52263.1"/>
    </source>
</evidence>
<reference evidence="8 9" key="1">
    <citation type="journal article" date="2018" name="Sci. Rep.">
        <title>Comparative analysis of the Pocillopora damicornis genome highlights role of immune system in coral evolution.</title>
        <authorList>
            <person name="Cunning R."/>
            <person name="Bay R.A."/>
            <person name="Gillette P."/>
            <person name="Baker A.C."/>
            <person name="Traylor-Knowles N."/>
        </authorList>
    </citation>
    <scope>NUCLEOTIDE SEQUENCE [LARGE SCALE GENOMIC DNA]</scope>
    <source>
        <strain evidence="8">RSMAS</strain>
        <tissue evidence="8">Whole animal</tissue>
    </source>
</reference>
<feature type="compositionally biased region" description="Basic and acidic residues" evidence="6">
    <location>
        <begin position="88"/>
        <end position="98"/>
    </location>
</feature>
<dbReference type="EMBL" id="RCHS01001671">
    <property type="protein sequence ID" value="RMX52263.1"/>
    <property type="molecule type" value="Genomic_DNA"/>
</dbReference>
<dbReference type="SUPFAM" id="SSF47459">
    <property type="entry name" value="HLH, helix-loop-helix DNA-binding domain"/>
    <property type="match status" value="1"/>
</dbReference>
<sequence>MFSNESTDEKQLQDFRSREMRSRVRNYKKQMKTLEYSRLRSLVPSTACRPRVSKIEVIEEAIKYIAFLQATLSSRLEETNENSNSQGAEERTESERKPKILRQKRQRFASYMIKTQKHTVPARRKFSSKSAEICDKRQQKANSQDRRAIVCNNGGKSTTQE</sequence>
<feature type="domain" description="BHLH" evidence="7">
    <location>
        <begin position="16"/>
        <end position="68"/>
    </location>
</feature>
<keyword evidence="9" id="KW-1185">Reference proteome</keyword>
<evidence type="ECO:0000256" key="6">
    <source>
        <dbReference type="SAM" id="MobiDB-lite"/>
    </source>
</evidence>
<name>A0A3M6UF19_POCDA</name>
<comment type="subcellular location">
    <subcellularLocation>
        <location evidence="1">Nucleus</location>
    </subcellularLocation>
</comment>